<dbReference type="SUPFAM" id="SSF55931">
    <property type="entry name" value="Glutamine synthetase/guanido kinase"/>
    <property type="match status" value="1"/>
</dbReference>
<keyword evidence="8" id="KW-1185">Reference proteome</keyword>
<dbReference type="OrthoDB" id="9807095at2"/>
<organism evidence="7 8">
    <name type="scientific">Hyphomicrobium facile</name>
    <dbReference type="NCBI Taxonomy" id="51670"/>
    <lineage>
        <taxon>Bacteria</taxon>
        <taxon>Pseudomonadati</taxon>
        <taxon>Pseudomonadota</taxon>
        <taxon>Alphaproteobacteria</taxon>
        <taxon>Hyphomicrobiales</taxon>
        <taxon>Hyphomicrobiaceae</taxon>
        <taxon>Hyphomicrobium</taxon>
    </lineage>
</organism>
<dbReference type="Gene3D" id="3.30.590.10">
    <property type="entry name" value="Glutamine synthetase/guanido kinase, catalytic domain"/>
    <property type="match status" value="1"/>
</dbReference>
<keyword evidence="3" id="KW-0460">Magnesium</keyword>
<protein>
    <submittedName>
        <fullName evidence="7">L-glutamine synthetase</fullName>
    </submittedName>
</protein>
<dbReference type="PROSITE" id="PS00181">
    <property type="entry name" value="GLNA_ATP"/>
    <property type="match status" value="1"/>
</dbReference>
<dbReference type="InterPro" id="IPR036651">
    <property type="entry name" value="Gln_synt_N_sf"/>
</dbReference>
<dbReference type="NCBIfam" id="TIGR03105">
    <property type="entry name" value="gln_synth_III"/>
    <property type="match status" value="1"/>
</dbReference>
<evidence type="ECO:0000256" key="1">
    <source>
        <dbReference type="ARBA" id="ARBA00001946"/>
    </source>
</evidence>
<dbReference type="EMBL" id="FPCH01000002">
    <property type="protein sequence ID" value="SFV32280.1"/>
    <property type="molecule type" value="Genomic_DNA"/>
</dbReference>
<accession>A0A1I7NC76</accession>
<dbReference type="GO" id="GO:0004356">
    <property type="term" value="F:glutamine synthetase activity"/>
    <property type="evidence" value="ECO:0007669"/>
    <property type="project" value="InterPro"/>
</dbReference>
<dbReference type="GO" id="GO:0006542">
    <property type="term" value="P:glutamine biosynthetic process"/>
    <property type="evidence" value="ECO:0007669"/>
    <property type="project" value="InterPro"/>
</dbReference>
<dbReference type="PROSITE" id="PS51987">
    <property type="entry name" value="GS_CATALYTIC"/>
    <property type="match status" value="1"/>
</dbReference>
<feature type="domain" description="GS catalytic" evidence="6">
    <location>
        <begin position="108"/>
        <end position="453"/>
    </location>
</feature>
<evidence type="ECO:0000256" key="5">
    <source>
        <dbReference type="RuleBase" id="RU000384"/>
    </source>
</evidence>
<evidence type="ECO:0000313" key="7">
    <source>
        <dbReference type="EMBL" id="SFV32280.1"/>
    </source>
</evidence>
<dbReference type="AlphaFoldDB" id="A0A1I7NC76"/>
<evidence type="ECO:0000256" key="3">
    <source>
        <dbReference type="ARBA" id="ARBA00022842"/>
    </source>
</evidence>
<dbReference type="InterPro" id="IPR027303">
    <property type="entry name" value="Gln_synth_gly_rich_site"/>
</dbReference>
<comment type="similarity">
    <text evidence="4 5">Belongs to the glutamine synthetase family.</text>
</comment>
<dbReference type="STRING" id="51670.SAMN04488557_1543"/>
<dbReference type="SMART" id="SM01230">
    <property type="entry name" value="Gln-synt_C"/>
    <property type="match status" value="1"/>
</dbReference>
<dbReference type="SUPFAM" id="SSF54368">
    <property type="entry name" value="Glutamine synthetase, N-terminal domain"/>
    <property type="match status" value="1"/>
</dbReference>
<dbReference type="Pfam" id="PF00120">
    <property type="entry name" value="Gln-synt_C"/>
    <property type="match status" value="1"/>
</dbReference>
<dbReference type="PANTHER" id="PTHR43785:SF14">
    <property type="entry name" value="GLUTAMINE SYNTHETASE"/>
    <property type="match status" value="1"/>
</dbReference>
<evidence type="ECO:0000259" key="6">
    <source>
        <dbReference type="PROSITE" id="PS51987"/>
    </source>
</evidence>
<dbReference type="Proteomes" id="UP000199423">
    <property type="component" value="Unassembled WGS sequence"/>
</dbReference>
<dbReference type="InterPro" id="IPR014746">
    <property type="entry name" value="Gln_synth/guanido_kin_cat_dom"/>
</dbReference>
<reference evidence="8" key="1">
    <citation type="submission" date="2016-10" db="EMBL/GenBank/DDBJ databases">
        <authorList>
            <person name="Varghese N."/>
            <person name="Submissions S."/>
        </authorList>
    </citation>
    <scope>NUCLEOTIDE SEQUENCE [LARGE SCALE GENOMIC DNA]</scope>
    <source>
        <strain evidence="8">DSM 1565</strain>
    </source>
</reference>
<evidence type="ECO:0000313" key="8">
    <source>
        <dbReference type="Proteomes" id="UP000199423"/>
    </source>
</evidence>
<evidence type="ECO:0000256" key="2">
    <source>
        <dbReference type="ARBA" id="ARBA00022598"/>
    </source>
</evidence>
<dbReference type="InterPro" id="IPR008146">
    <property type="entry name" value="Gln_synth_cat_dom"/>
</dbReference>
<proteinExistence type="inferred from homology"/>
<dbReference type="Gene3D" id="3.10.20.70">
    <property type="entry name" value="Glutamine synthetase, N-terminal domain"/>
    <property type="match status" value="1"/>
</dbReference>
<dbReference type="RefSeq" id="WP_092866764.1">
    <property type="nucleotide sequence ID" value="NZ_FPCH01000002.1"/>
</dbReference>
<gene>
    <name evidence="7" type="ORF">SAMN04488557_1543</name>
</gene>
<sequence length="453" mass="50516">MTTDKASSIATLKKKLETAGVKFMMPTYVDMHGVSKTKVVPLPHIEDMVDGSELCTGAALDGVPQDVSDEEVSSHPDIRSATVLPWNNEVAWFASDLWCGGKPFEPCSRNILQRTLAMADEMGYGVNLGIEAEFFVLKDDEKEGFKPLSDRHHLAKPAYDVSRFLDNRGWLFELVSSMNDLGWDVYSMDHEDGIGQFEIDFRHADALTMSDRYVFFRLMAHEIARKHGGFATFMPKPYADRAGSGAHFNMSLTDKKTGKNLFASADDPRGCKLGDLGYHFIAGVLKHLPAICAVVAPTVNSYKRLVTKGSMSGFTWAPVFLCYGNNNRTNTVRIPKSGGRVELRVADSACNPYLGAAMTIRAGLEGIRDRLDPGAPHLDNMYLKTPEELAELGIKQLPGSLSEALDAFATDPISREVMGDAMFNSWLEFKRDEWHAYTNHVSKWELERYLKFY</sequence>
<keyword evidence="2" id="KW-0436">Ligase</keyword>
<comment type="cofactor">
    <cofactor evidence="1">
        <name>Mg(2+)</name>
        <dbReference type="ChEBI" id="CHEBI:18420"/>
    </cofactor>
</comment>
<evidence type="ECO:0000256" key="4">
    <source>
        <dbReference type="PROSITE-ProRule" id="PRU01331"/>
    </source>
</evidence>
<dbReference type="PANTHER" id="PTHR43785">
    <property type="entry name" value="GAMMA-GLUTAMYLPUTRESCINE SYNTHETASE"/>
    <property type="match status" value="1"/>
</dbReference>
<dbReference type="InterPro" id="IPR017536">
    <property type="entry name" value="Glutamine_synthetase_typeIII"/>
</dbReference>
<name>A0A1I7NC76_9HYPH</name>